<name>A0A1W6JTI6_9CAUD</name>
<sequence length="83" mass="10130">MGCPWVTFNSKKRAVLVRFVQRLGAKCTISEPYNSKRSYSYRMKNLDYARIFYNERFGCWELHLYHVRVYRATRVSWQKQLRA</sequence>
<proteinExistence type="predicted"/>
<evidence type="ECO:0000313" key="1">
    <source>
        <dbReference type="EMBL" id="ARM70582.1"/>
    </source>
</evidence>
<protein>
    <submittedName>
        <fullName evidence="1">Uncharacterized protein</fullName>
    </submittedName>
</protein>
<evidence type="ECO:0000313" key="2">
    <source>
        <dbReference type="Proteomes" id="UP000221216"/>
    </source>
</evidence>
<dbReference type="EMBL" id="KY709296">
    <property type="protein sequence ID" value="ARM70582.1"/>
    <property type="molecule type" value="Genomic_DNA"/>
</dbReference>
<dbReference type="Proteomes" id="UP000221216">
    <property type="component" value="Segment"/>
</dbReference>
<keyword evidence="2" id="KW-1185">Reference proteome</keyword>
<organism evidence="1 2">
    <name type="scientific">Shewanella phage SppYZU05</name>
    <dbReference type="NCBI Taxonomy" id="1970795"/>
    <lineage>
        <taxon>Viruses</taxon>
        <taxon>Duplodnaviria</taxon>
        <taxon>Heunggongvirae</taxon>
        <taxon>Uroviricota</taxon>
        <taxon>Caudoviricetes</taxon>
        <taxon>Chaseviridae</taxon>
        <taxon>Nefertitivirinae</taxon>
        <taxon>Yushanvirus</taxon>
        <taxon>Yushanvirus SppYZU05</taxon>
    </lineage>
</organism>
<gene>
    <name evidence="1" type="ORF">SppYZU05_56</name>
</gene>
<reference evidence="1 2" key="1">
    <citation type="submission" date="2017-03" db="EMBL/GenBank/DDBJ databases">
        <title>Isolation of lytic bacteriophages infecting Shewanella putrefaciens and Shewanella baltica for biocontrol of fish and shrimp spoilage during chilled storage.</title>
        <authorList>
            <person name="Yang Z."/>
            <person name="Tao X."/>
            <person name="Gao L."/>
            <person name="Rao S."/>
        </authorList>
    </citation>
    <scope>NUCLEOTIDE SEQUENCE [LARGE SCALE GENOMIC DNA]</scope>
</reference>
<accession>A0A1W6JTI6</accession>